<comment type="similarity">
    <text evidence="2">Belongs to the fatty acid desaturase type 2 family.</text>
</comment>
<dbReference type="InterPro" id="IPR005067">
    <property type="entry name" value="Fatty_acid_desaturase-2"/>
</dbReference>
<evidence type="ECO:0000256" key="3">
    <source>
        <dbReference type="ARBA" id="ARBA00011738"/>
    </source>
</evidence>
<dbReference type="SUPFAM" id="SSF47240">
    <property type="entry name" value="Ferritin-like"/>
    <property type="match status" value="1"/>
</dbReference>
<dbReference type="InterPro" id="IPR012348">
    <property type="entry name" value="RNR-like"/>
</dbReference>
<dbReference type="PANTHER" id="PTHR31155:SF9">
    <property type="entry name" value="STEAROYL-[ACYL-CARRIER-PROTEIN] 9-DESATURASE 7, CHLOROPLASTIC"/>
    <property type="match status" value="1"/>
</dbReference>
<comment type="cofactor">
    <cofactor evidence="1">
        <name>Fe(2+)</name>
        <dbReference type="ChEBI" id="CHEBI:29033"/>
    </cofactor>
</comment>
<reference evidence="11 12" key="1">
    <citation type="submission" date="2024-06" db="EMBL/GenBank/DDBJ databases">
        <title>The Natural Products Discovery Center: Release of the First 8490 Sequenced Strains for Exploring Actinobacteria Biosynthetic Diversity.</title>
        <authorList>
            <person name="Kalkreuter E."/>
            <person name="Kautsar S.A."/>
            <person name="Yang D."/>
            <person name="Bader C.D."/>
            <person name="Teijaro C.N."/>
            <person name="Fluegel L."/>
            <person name="Davis C.M."/>
            <person name="Simpson J.R."/>
            <person name="Lauterbach L."/>
            <person name="Steele A.D."/>
            <person name="Gui C."/>
            <person name="Meng S."/>
            <person name="Li G."/>
            <person name="Viehrig K."/>
            <person name="Ye F."/>
            <person name="Su P."/>
            <person name="Kiefer A.F."/>
            <person name="Nichols A."/>
            <person name="Cepeda A.J."/>
            <person name="Yan W."/>
            <person name="Fan B."/>
            <person name="Jiang Y."/>
            <person name="Adhikari A."/>
            <person name="Zheng C.-J."/>
            <person name="Schuster L."/>
            <person name="Cowan T.M."/>
            <person name="Smanski M.J."/>
            <person name="Chevrette M.G."/>
            <person name="De Carvalho L.P.S."/>
            <person name="Shen B."/>
        </authorList>
    </citation>
    <scope>NUCLEOTIDE SEQUENCE [LARGE SCALE GENOMIC DNA]</scope>
    <source>
        <strain evidence="11 12">NPDC050100</strain>
    </source>
</reference>
<evidence type="ECO:0000313" key="11">
    <source>
        <dbReference type="EMBL" id="MEV0971165.1"/>
    </source>
</evidence>
<dbReference type="Pfam" id="PF03405">
    <property type="entry name" value="FA_desaturase_2"/>
    <property type="match status" value="1"/>
</dbReference>
<protein>
    <submittedName>
        <fullName evidence="11">Acyl-ACP desaturase</fullName>
        <ecNumber evidence="11">1.14.19.2</ecNumber>
    </submittedName>
</protein>
<dbReference type="Proteomes" id="UP001551675">
    <property type="component" value="Unassembled WGS sequence"/>
</dbReference>
<organism evidence="11 12">
    <name type="scientific">Microtetraspora glauca</name>
    <dbReference type="NCBI Taxonomy" id="1996"/>
    <lineage>
        <taxon>Bacteria</taxon>
        <taxon>Bacillati</taxon>
        <taxon>Actinomycetota</taxon>
        <taxon>Actinomycetes</taxon>
        <taxon>Streptosporangiales</taxon>
        <taxon>Streptosporangiaceae</taxon>
        <taxon>Microtetraspora</taxon>
    </lineage>
</organism>
<sequence>MIDFDPLEKHLARLLERHDQARSPWTYEDLVQRMQERRLDGMARRLGDGPVDLTSVRAAWAAGAGPLHPDHARALETAYLGETNLPWYAENLHGHLGRGHPLLADFFRRWVAEEDQHGRAFEIYLLMDQAVPPGPMLDAKTTMLRAGRPAPATDPFEIMVYTSIQELSTRVFYARLARVVADPLLADLLRRVQADESLHLAFYRDAVRLALHQRPELAKVVHRGLMGFREPVTVLPDYEERKAVIWDTGISNLKVFRTEVVEPLLRYWGLDDRAARDRWSG</sequence>
<evidence type="ECO:0000313" key="12">
    <source>
        <dbReference type="Proteomes" id="UP001551675"/>
    </source>
</evidence>
<dbReference type="Gene3D" id="1.10.620.20">
    <property type="entry name" value="Ribonucleotide Reductase, subunit A"/>
    <property type="match status" value="1"/>
</dbReference>
<evidence type="ECO:0000256" key="4">
    <source>
        <dbReference type="ARBA" id="ARBA00022516"/>
    </source>
</evidence>
<evidence type="ECO:0000256" key="9">
    <source>
        <dbReference type="ARBA" id="ARBA00023098"/>
    </source>
</evidence>
<comment type="subunit">
    <text evidence="3">Homodimer.</text>
</comment>
<keyword evidence="7 11" id="KW-0560">Oxidoreductase</keyword>
<name>A0ABV3GHQ9_MICGL</name>
<evidence type="ECO:0000256" key="5">
    <source>
        <dbReference type="ARBA" id="ARBA00022723"/>
    </source>
</evidence>
<keyword evidence="8" id="KW-0408">Iron</keyword>
<keyword evidence="6" id="KW-0276">Fatty acid metabolism</keyword>
<keyword evidence="9" id="KW-0443">Lipid metabolism</keyword>
<keyword evidence="10" id="KW-0275">Fatty acid biosynthesis</keyword>
<evidence type="ECO:0000256" key="10">
    <source>
        <dbReference type="ARBA" id="ARBA00023160"/>
    </source>
</evidence>
<dbReference type="EMBL" id="JBFALK010000011">
    <property type="protein sequence ID" value="MEV0971165.1"/>
    <property type="molecule type" value="Genomic_DNA"/>
</dbReference>
<comment type="caution">
    <text evidence="11">The sequence shown here is derived from an EMBL/GenBank/DDBJ whole genome shotgun (WGS) entry which is preliminary data.</text>
</comment>
<keyword evidence="4" id="KW-0444">Lipid biosynthesis</keyword>
<evidence type="ECO:0000256" key="1">
    <source>
        <dbReference type="ARBA" id="ARBA00001954"/>
    </source>
</evidence>
<evidence type="ECO:0000256" key="2">
    <source>
        <dbReference type="ARBA" id="ARBA00008749"/>
    </source>
</evidence>
<keyword evidence="5" id="KW-0479">Metal-binding</keyword>
<dbReference type="PANTHER" id="PTHR31155">
    <property type="entry name" value="ACYL- ACYL-CARRIER-PROTEIN DESATURASE-RELATED"/>
    <property type="match status" value="1"/>
</dbReference>
<evidence type="ECO:0000256" key="7">
    <source>
        <dbReference type="ARBA" id="ARBA00023002"/>
    </source>
</evidence>
<evidence type="ECO:0000256" key="6">
    <source>
        <dbReference type="ARBA" id="ARBA00022832"/>
    </source>
</evidence>
<evidence type="ECO:0000256" key="8">
    <source>
        <dbReference type="ARBA" id="ARBA00023004"/>
    </source>
</evidence>
<proteinExistence type="inferred from homology"/>
<dbReference type="EC" id="1.14.19.2" evidence="11"/>
<dbReference type="InterPro" id="IPR009078">
    <property type="entry name" value="Ferritin-like_SF"/>
</dbReference>
<dbReference type="GO" id="GO:0045300">
    <property type="term" value="F:stearoyl-[ACP] desaturase activity"/>
    <property type="evidence" value="ECO:0007669"/>
    <property type="project" value="UniProtKB-EC"/>
</dbReference>
<dbReference type="RefSeq" id="WP_358135170.1">
    <property type="nucleotide sequence ID" value="NZ_JBFALK010000011.1"/>
</dbReference>
<accession>A0ABV3GHQ9</accession>
<keyword evidence="12" id="KW-1185">Reference proteome</keyword>
<gene>
    <name evidence="11" type="ORF">AB0I59_21260</name>
</gene>